<keyword evidence="3" id="KW-0238">DNA-binding</keyword>
<evidence type="ECO:0000256" key="4">
    <source>
        <dbReference type="ARBA" id="ARBA00023163"/>
    </source>
</evidence>
<keyword evidence="2" id="KW-0805">Transcription regulation</keyword>
<protein>
    <submittedName>
        <fullName evidence="6">LysR family transcriptional regulator</fullName>
    </submittedName>
</protein>
<dbReference type="SUPFAM" id="SSF53850">
    <property type="entry name" value="Periplasmic binding protein-like II"/>
    <property type="match status" value="1"/>
</dbReference>
<evidence type="ECO:0000313" key="7">
    <source>
        <dbReference type="Proteomes" id="UP001363010"/>
    </source>
</evidence>
<evidence type="ECO:0000256" key="2">
    <source>
        <dbReference type="ARBA" id="ARBA00023015"/>
    </source>
</evidence>
<keyword evidence="4" id="KW-0804">Transcription</keyword>
<dbReference type="Gene3D" id="1.10.10.10">
    <property type="entry name" value="Winged helix-like DNA-binding domain superfamily/Winged helix DNA-binding domain"/>
    <property type="match status" value="1"/>
</dbReference>
<reference evidence="6 7" key="1">
    <citation type="submission" date="2024-03" db="EMBL/GenBank/DDBJ databases">
        <title>Novel species of the genus Variovorax.</title>
        <authorList>
            <person name="Liu Q."/>
            <person name="Xin Y.-H."/>
        </authorList>
    </citation>
    <scope>NUCLEOTIDE SEQUENCE [LARGE SCALE GENOMIC DNA]</scope>
    <source>
        <strain evidence="6 7">KACC 18501</strain>
    </source>
</reference>
<comment type="similarity">
    <text evidence="1">Belongs to the LysR transcriptional regulatory family.</text>
</comment>
<gene>
    <name evidence="6" type="ORF">WKW80_17990</name>
</gene>
<evidence type="ECO:0000256" key="3">
    <source>
        <dbReference type="ARBA" id="ARBA00023125"/>
    </source>
</evidence>
<dbReference type="Proteomes" id="UP001363010">
    <property type="component" value="Unassembled WGS sequence"/>
</dbReference>
<dbReference type="SUPFAM" id="SSF46785">
    <property type="entry name" value="Winged helix' DNA-binding domain"/>
    <property type="match status" value="1"/>
</dbReference>
<dbReference type="InterPro" id="IPR005119">
    <property type="entry name" value="LysR_subst-bd"/>
</dbReference>
<dbReference type="InterPro" id="IPR036388">
    <property type="entry name" value="WH-like_DNA-bd_sf"/>
</dbReference>
<sequence length="298" mass="31823">MSLDTTGWENQRAFLAVLREGSLSAAARALGVAQPTVRRRLDALERSVGVALFTRSPGGLSPTDAAHELAAHAETMAAAADAFSRAASGGADTMSGVVRISASVVIGALVLPQMLAGLRDAHPGVVFELSLTDKTEDLLRHEADIAIRMVQPTQAAIVATRVGRVELGMFATAEFLERHGTPQCLQDLSRFAMIGPDRNTNDLRALRGSGIDWRRGMSVCRTDNHLAQLGAIHAGLGIGICQKALAARNPALRQVLPGALAAGLDTWVTMHEDLRRVRRIRATFAHLVEQLTQYCALA</sequence>
<dbReference type="InterPro" id="IPR058163">
    <property type="entry name" value="LysR-type_TF_proteobact-type"/>
</dbReference>
<dbReference type="InterPro" id="IPR036390">
    <property type="entry name" value="WH_DNA-bd_sf"/>
</dbReference>
<dbReference type="PANTHER" id="PTHR30537:SF3">
    <property type="entry name" value="TRANSCRIPTIONAL REGULATORY PROTEIN"/>
    <property type="match status" value="1"/>
</dbReference>
<dbReference type="EMBL" id="JBBKZV010000010">
    <property type="protein sequence ID" value="MEJ8823895.1"/>
    <property type="molecule type" value="Genomic_DNA"/>
</dbReference>
<feature type="domain" description="HTH lysR-type" evidence="5">
    <location>
        <begin position="12"/>
        <end position="63"/>
    </location>
</feature>
<dbReference type="InterPro" id="IPR000847">
    <property type="entry name" value="LysR_HTH_N"/>
</dbReference>
<accession>A0ABU8W1H3</accession>
<comment type="caution">
    <text evidence="6">The sequence shown here is derived from an EMBL/GenBank/DDBJ whole genome shotgun (WGS) entry which is preliminary data.</text>
</comment>
<dbReference type="PANTHER" id="PTHR30537">
    <property type="entry name" value="HTH-TYPE TRANSCRIPTIONAL REGULATOR"/>
    <property type="match status" value="1"/>
</dbReference>
<dbReference type="Pfam" id="PF00126">
    <property type="entry name" value="HTH_1"/>
    <property type="match status" value="1"/>
</dbReference>
<organism evidence="6 7">
    <name type="scientific">Variovorax humicola</name>
    <dbReference type="NCBI Taxonomy" id="1769758"/>
    <lineage>
        <taxon>Bacteria</taxon>
        <taxon>Pseudomonadati</taxon>
        <taxon>Pseudomonadota</taxon>
        <taxon>Betaproteobacteria</taxon>
        <taxon>Burkholderiales</taxon>
        <taxon>Comamonadaceae</taxon>
        <taxon>Variovorax</taxon>
    </lineage>
</organism>
<dbReference type="Pfam" id="PF03466">
    <property type="entry name" value="LysR_substrate"/>
    <property type="match status" value="1"/>
</dbReference>
<evidence type="ECO:0000256" key="1">
    <source>
        <dbReference type="ARBA" id="ARBA00009437"/>
    </source>
</evidence>
<proteinExistence type="inferred from homology"/>
<evidence type="ECO:0000259" key="5">
    <source>
        <dbReference type="PROSITE" id="PS50931"/>
    </source>
</evidence>
<keyword evidence="7" id="KW-1185">Reference proteome</keyword>
<name>A0ABU8W1H3_9BURK</name>
<dbReference type="PRINTS" id="PR00039">
    <property type="entry name" value="HTHLYSR"/>
</dbReference>
<dbReference type="Gene3D" id="3.40.190.290">
    <property type="match status" value="1"/>
</dbReference>
<dbReference type="RefSeq" id="WP_340364929.1">
    <property type="nucleotide sequence ID" value="NZ_JBBKZV010000010.1"/>
</dbReference>
<dbReference type="PROSITE" id="PS50931">
    <property type="entry name" value="HTH_LYSR"/>
    <property type="match status" value="1"/>
</dbReference>
<evidence type="ECO:0000313" key="6">
    <source>
        <dbReference type="EMBL" id="MEJ8823895.1"/>
    </source>
</evidence>